<feature type="compositionally biased region" description="Polar residues" evidence="1">
    <location>
        <begin position="22"/>
        <end position="31"/>
    </location>
</feature>
<reference evidence="2 3" key="1">
    <citation type="submission" date="2020-08" db="EMBL/GenBank/DDBJ databases">
        <title>Genomic Encyclopedia of Type Strains, Phase IV (KMG-IV): sequencing the most valuable type-strain genomes for metagenomic binning, comparative biology and taxonomic classification.</title>
        <authorList>
            <person name="Goeker M."/>
        </authorList>
    </citation>
    <scope>NUCLEOTIDE SEQUENCE [LARGE SCALE GENOMIC DNA]</scope>
    <source>
        <strain evidence="2 3">DSM 40141</strain>
    </source>
</reference>
<evidence type="ECO:0000313" key="2">
    <source>
        <dbReference type="EMBL" id="MBB6438907.1"/>
    </source>
</evidence>
<sequence length="66" mass="6964">MARCPADENIFTWPDPAMTLKQRTGAKTSGGNDMPPAGLFPAGVGPGEPHAKWTGMEPVLEIGTQQ</sequence>
<gene>
    <name evidence="2" type="ORF">HNQ79_005419</name>
</gene>
<organism evidence="2 3">
    <name type="scientific">Streptomyces candidus</name>
    <dbReference type="NCBI Taxonomy" id="67283"/>
    <lineage>
        <taxon>Bacteria</taxon>
        <taxon>Bacillati</taxon>
        <taxon>Actinomycetota</taxon>
        <taxon>Actinomycetes</taxon>
        <taxon>Kitasatosporales</taxon>
        <taxon>Streptomycetaceae</taxon>
        <taxon>Streptomyces</taxon>
    </lineage>
</organism>
<protein>
    <submittedName>
        <fullName evidence="2">Uncharacterized protein</fullName>
    </submittedName>
</protein>
<name>A0A7X0HM52_9ACTN</name>
<comment type="caution">
    <text evidence="2">The sequence shown here is derived from an EMBL/GenBank/DDBJ whole genome shotgun (WGS) entry which is preliminary data.</text>
</comment>
<proteinExistence type="predicted"/>
<dbReference type="AlphaFoldDB" id="A0A7X0HM52"/>
<evidence type="ECO:0000256" key="1">
    <source>
        <dbReference type="SAM" id="MobiDB-lite"/>
    </source>
</evidence>
<evidence type="ECO:0000313" key="3">
    <source>
        <dbReference type="Proteomes" id="UP000540423"/>
    </source>
</evidence>
<dbReference type="EMBL" id="JACHEM010000015">
    <property type="protein sequence ID" value="MBB6438907.1"/>
    <property type="molecule type" value="Genomic_DNA"/>
</dbReference>
<dbReference type="Proteomes" id="UP000540423">
    <property type="component" value="Unassembled WGS sequence"/>
</dbReference>
<accession>A0A7X0HM52</accession>
<feature type="region of interest" description="Disordered" evidence="1">
    <location>
        <begin position="22"/>
        <end position="53"/>
    </location>
</feature>
<keyword evidence="3" id="KW-1185">Reference proteome</keyword>